<dbReference type="Pfam" id="PF09361">
    <property type="entry name" value="Phasin_2"/>
    <property type="match status" value="1"/>
</dbReference>
<evidence type="ECO:0000313" key="3">
    <source>
        <dbReference type="EMBL" id="WOJ89939.1"/>
    </source>
</evidence>
<feature type="region of interest" description="Disordered" evidence="1">
    <location>
        <begin position="1"/>
        <end position="73"/>
    </location>
</feature>
<reference evidence="3 4" key="1">
    <citation type="submission" date="2023-10" db="EMBL/GenBank/DDBJ databases">
        <title>Novel methanotroph of the genus Methylocapsa from a subarctic wetland.</title>
        <authorList>
            <person name="Belova S.E."/>
            <person name="Oshkin I.Y."/>
            <person name="Miroshnikov K."/>
            <person name="Dedysh S.N."/>
        </authorList>
    </citation>
    <scope>NUCLEOTIDE SEQUENCE [LARGE SCALE GENOMIC DNA]</scope>
    <source>
        <strain evidence="3 4">RX1</strain>
    </source>
</reference>
<sequence length="169" mass="18257">MAKTEEDGGPEVAEETREEASTEAAEETKPEAKEATGERVLAEAAEETKPEAREGDATGESRDLQPLGDGRFETTTAPACSFLNSVQAIAAEANNYSKNALESSSSLIQKLFGVRSFEGVIQIQSEFAKTSYAGFVSHAMKMSELYSNLANQAFKPIEAAIAKGRRWKE</sequence>
<name>A0ABZ0HTS0_9HYPH</name>
<evidence type="ECO:0000259" key="2">
    <source>
        <dbReference type="Pfam" id="PF09361"/>
    </source>
</evidence>
<proteinExistence type="predicted"/>
<evidence type="ECO:0000256" key="1">
    <source>
        <dbReference type="SAM" id="MobiDB-lite"/>
    </source>
</evidence>
<feature type="domain" description="Phasin" evidence="2">
    <location>
        <begin position="70"/>
        <end position="160"/>
    </location>
</feature>
<evidence type="ECO:0000313" key="4">
    <source>
        <dbReference type="Proteomes" id="UP001626536"/>
    </source>
</evidence>
<gene>
    <name evidence="3" type="ORF">RZS28_01090</name>
</gene>
<dbReference type="Proteomes" id="UP001626536">
    <property type="component" value="Chromosome"/>
</dbReference>
<dbReference type="InterPro" id="IPR018968">
    <property type="entry name" value="Phasin"/>
</dbReference>
<organism evidence="3 4">
    <name type="scientific">Methylocapsa polymorpha</name>
    <dbReference type="NCBI Taxonomy" id="3080828"/>
    <lineage>
        <taxon>Bacteria</taxon>
        <taxon>Pseudomonadati</taxon>
        <taxon>Pseudomonadota</taxon>
        <taxon>Alphaproteobacteria</taxon>
        <taxon>Hyphomicrobiales</taxon>
        <taxon>Beijerinckiaceae</taxon>
        <taxon>Methylocapsa</taxon>
    </lineage>
</organism>
<accession>A0ABZ0HTS0</accession>
<dbReference type="RefSeq" id="WP_407339385.1">
    <property type="nucleotide sequence ID" value="NZ_CP136862.1"/>
</dbReference>
<protein>
    <submittedName>
        <fullName evidence="3">Phasin family protein</fullName>
    </submittedName>
</protein>
<feature type="compositionally biased region" description="Basic and acidic residues" evidence="1">
    <location>
        <begin position="14"/>
        <end position="63"/>
    </location>
</feature>
<keyword evidence="4" id="KW-1185">Reference proteome</keyword>
<dbReference type="EMBL" id="CP136862">
    <property type="protein sequence ID" value="WOJ89939.1"/>
    <property type="molecule type" value="Genomic_DNA"/>
</dbReference>